<organism evidence="2 3">
    <name type="scientific">Mesobacillus selenatarsenatis (strain DSM 18680 / JCM 14380 / FERM P-15431 / SF-1)</name>
    <dbReference type="NCBI Taxonomy" id="1321606"/>
    <lineage>
        <taxon>Bacteria</taxon>
        <taxon>Bacillati</taxon>
        <taxon>Bacillota</taxon>
        <taxon>Bacilli</taxon>
        <taxon>Bacillales</taxon>
        <taxon>Bacillaceae</taxon>
        <taxon>Mesobacillus</taxon>
    </lineage>
</organism>
<dbReference type="RefSeq" id="WP_156972689.1">
    <property type="nucleotide sequence ID" value="NZ_BASE01000071.1"/>
</dbReference>
<comment type="caution">
    <text evidence="2">The sequence shown here is derived from an EMBL/GenBank/DDBJ whole genome shotgun (WGS) entry which is preliminary data.</text>
</comment>
<evidence type="ECO:0000313" key="2">
    <source>
        <dbReference type="EMBL" id="GAM14858.1"/>
    </source>
</evidence>
<feature type="region of interest" description="Disordered" evidence="1">
    <location>
        <begin position="1"/>
        <end position="20"/>
    </location>
</feature>
<dbReference type="OrthoDB" id="2917686at2"/>
<accession>A0A0A8X4K5</accession>
<reference evidence="2 3" key="1">
    <citation type="submission" date="2013-06" db="EMBL/GenBank/DDBJ databases">
        <title>Whole genome shotgun sequence of Bacillus selenatarsenatis SF-1.</title>
        <authorList>
            <person name="Kuroda M."/>
            <person name="Sei K."/>
            <person name="Yamashita M."/>
            <person name="Ike M."/>
        </authorList>
    </citation>
    <scope>NUCLEOTIDE SEQUENCE [LARGE SCALE GENOMIC DNA]</scope>
    <source>
        <strain evidence="2 3">SF-1</strain>
    </source>
</reference>
<dbReference type="EMBL" id="BASE01000071">
    <property type="protein sequence ID" value="GAM14858.1"/>
    <property type="molecule type" value="Genomic_DNA"/>
</dbReference>
<dbReference type="Proteomes" id="UP000031014">
    <property type="component" value="Unassembled WGS sequence"/>
</dbReference>
<keyword evidence="3" id="KW-1185">Reference proteome</keyword>
<gene>
    <name evidence="2" type="ORF">SAMD00020551_3012</name>
</gene>
<name>A0A0A8X4K5_MESS1</name>
<proteinExistence type="predicted"/>
<evidence type="ECO:0000256" key="1">
    <source>
        <dbReference type="SAM" id="MobiDB-lite"/>
    </source>
</evidence>
<sequence length="53" mass="5814">MVRIHNPVKGDKNKVGADGQLHGGVMETADEFFDSIFQQGAKTKTADKPNKQK</sequence>
<protein>
    <submittedName>
        <fullName evidence="2">Uncharacterized protein</fullName>
    </submittedName>
</protein>
<evidence type="ECO:0000313" key="3">
    <source>
        <dbReference type="Proteomes" id="UP000031014"/>
    </source>
</evidence>
<dbReference type="AlphaFoldDB" id="A0A0A8X4K5"/>
<dbReference type="STRING" id="1321606.SAMD00020551_3012"/>